<feature type="signal peptide" evidence="1">
    <location>
        <begin position="1"/>
        <end position="32"/>
    </location>
</feature>
<dbReference type="Proteomes" id="UP000561726">
    <property type="component" value="Unassembled WGS sequence"/>
</dbReference>
<protein>
    <submittedName>
        <fullName evidence="3">Monoamine oxidase</fullName>
    </submittedName>
</protein>
<accession>A0A7W8ZTL0</accession>
<dbReference type="GO" id="GO:0016491">
    <property type="term" value="F:oxidoreductase activity"/>
    <property type="evidence" value="ECO:0007669"/>
    <property type="project" value="InterPro"/>
</dbReference>
<dbReference type="AlphaFoldDB" id="A0A7W8ZTL0"/>
<evidence type="ECO:0000313" key="3">
    <source>
        <dbReference type="EMBL" id="MBB5639825.1"/>
    </source>
</evidence>
<dbReference type="OrthoDB" id="337830at2"/>
<gene>
    <name evidence="3" type="ORF">BJ997_000373</name>
</gene>
<feature type="domain" description="Amine oxidase" evidence="2">
    <location>
        <begin position="144"/>
        <end position="472"/>
    </location>
</feature>
<dbReference type="Gene3D" id="3.90.660.10">
    <property type="match status" value="1"/>
</dbReference>
<sequence>MHTPRNSDERPVMKRRTFLLGTASGLSVMVLAACGAPSPLPTPTVVPTTAPSVIPQPVAMQRTSWSVDPFARGSFSFPAVGATPEHRAALAVPVIDRVFFAGEATAATEPGTVQGARESGLRAADQVQSVAQSGERITVIGAGIAGLAAATQLRSAGYSVIVVEARDRVGGRIETVTKDWPMPIELGPSFIHNTTVNTLDDEFTALGVTTLPFSQVPEARTRTGEVVPVNPVGAEAVAAALVWAAGQPQDVSVERALVDSGENQLSASLNAEGLSEADWLEYEISTRLKMDSGSTPSEESGWYTPSPDTADDDYVVVGGYGTLLKADADALDVTMSSVVTFIAYTDSGVSLRLGAGEALSADRVIVTVPLGVLKDGAVEFSPALPFAHKGAIAALGVGVLDKIWLRFDEPFWDTSAPLWTVVGTDSDFPVWVNMLPITGEPVLMGMVAAENAVRLAEVSDEEFLASALHSLEPFRTAE</sequence>
<dbReference type="PROSITE" id="PS51257">
    <property type="entry name" value="PROKAR_LIPOPROTEIN"/>
    <property type="match status" value="1"/>
</dbReference>
<dbReference type="InterPro" id="IPR050281">
    <property type="entry name" value="Flavin_monoamine_oxidase"/>
</dbReference>
<keyword evidence="1" id="KW-0732">Signal</keyword>
<organism evidence="3 4">
    <name type="scientific">Cryobacterium roopkundense</name>
    <dbReference type="NCBI Taxonomy" id="1001240"/>
    <lineage>
        <taxon>Bacteria</taxon>
        <taxon>Bacillati</taxon>
        <taxon>Actinomycetota</taxon>
        <taxon>Actinomycetes</taxon>
        <taxon>Micrococcales</taxon>
        <taxon>Microbacteriaceae</taxon>
        <taxon>Cryobacterium</taxon>
    </lineage>
</organism>
<dbReference type="InterPro" id="IPR002937">
    <property type="entry name" value="Amino_oxidase"/>
</dbReference>
<name>A0A7W8ZTL0_9MICO</name>
<dbReference type="Pfam" id="PF01593">
    <property type="entry name" value="Amino_oxidase"/>
    <property type="match status" value="2"/>
</dbReference>
<dbReference type="PANTHER" id="PTHR10742">
    <property type="entry name" value="FLAVIN MONOAMINE OXIDASE"/>
    <property type="match status" value="1"/>
</dbReference>
<feature type="domain" description="Amine oxidase" evidence="2">
    <location>
        <begin position="52"/>
        <end position="127"/>
    </location>
</feature>
<dbReference type="Gene3D" id="3.50.50.60">
    <property type="entry name" value="FAD/NAD(P)-binding domain"/>
    <property type="match status" value="2"/>
</dbReference>
<feature type="chain" id="PRO_5039391572" evidence="1">
    <location>
        <begin position="33"/>
        <end position="478"/>
    </location>
</feature>
<reference evidence="3 4" key="1">
    <citation type="submission" date="2020-08" db="EMBL/GenBank/DDBJ databases">
        <title>Sequencing the genomes of 1000 actinobacteria strains.</title>
        <authorList>
            <person name="Klenk H.-P."/>
        </authorList>
    </citation>
    <scope>NUCLEOTIDE SEQUENCE [LARGE SCALE GENOMIC DNA]</scope>
    <source>
        <strain evidence="3 4">DSM 21065</strain>
    </source>
</reference>
<dbReference type="SUPFAM" id="SSF54373">
    <property type="entry name" value="FAD-linked reductases, C-terminal domain"/>
    <property type="match status" value="1"/>
</dbReference>
<dbReference type="SUPFAM" id="SSF51905">
    <property type="entry name" value="FAD/NAD(P)-binding domain"/>
    <property type="match status" value="2"/>
</dbReference>
<proteinExistence type="predicted"/>
<evidence type="ECO:0000313" key="4">
    <source>
        <dbReference type="Proteomes" id="UP000561726"/>
    </source>
</evidence>
<dbReference type="EMBL" id="JACHBQ010000001">
    <property type="protein sequence ID" value="MBB5639825.1"/>
    <property type="molecule type" value="Genomic_DNA"/>
</dbReference>
<evidence type="ECO:0000259" key="2">
    <source>
        <dbReference type="Pfam" id="PF01593"/>
    </source>
</evidence>
<evidence type="ECO:0000256" key="1">
    <source>
        <dbReference type="SAM" id="SignalP"/>
    </source>
</evidence>
<dbReference type="InterPro" id="IPR036188">
    <property type="entry name" value="FAD/NAD-bd_sf"/>
</dbReference>
<dbReference type="PANTHER" id="PTHR10742:SF410">
    <property type="entry name" value="LYSINE-SPECIFIC HISTONE DEMETHYLASE 2"/>
    <property type="match status" value="1"/>
</dbReference>
<dbReference type="RefSeq" id="WP_152602081.1">
    <property type="nucleotide sequence ID" value="NZ_JACHBQ010000001.1"/>
</dbReference>
<comment type="caution">
    <text evidence="3">The sequence shown here is derived from an EMBL/GenBank/DDBJ whole genome shotgun (WGS) entry which is preliminary data.</text>
</comment>